<feature type="coiled-coil region" evidence="1">
    <location>
        <begin position="201"/>
        <end position="228"/>
    </location>
</feature>
<evidence type="ECO:0000313" key="3">
    <source>
        <dbReference type="Proteomes" id="UP000827069"/>
    </source>
</evidence>
<evidence type="ECO:0000313" key="2">
    <source>
        <dbReference type="EMBL" id="QXZ22388.1"/>
    </source>
</evidence>
<dbReference type="RefSeq" id="WP_005000996.1">
    <property type="nucleotide sequence ID" value="NZ_CP079898.1"/>
</dbReference>
<organism evidence="2 3">
    <name type="scientific">Acinetobacter septicus</name>
    <dbReference type="NCBI Taxonomy" id="465797"/>
    <lineage>
        <taxon>Bacteria</taxon>
        <taxon>Pseudomonadati</taxon>
        <taxon>Pseudomonadota</taxon>
        <taxon>Gammaproteobacteria</taxon>
        <taxon>Moraxellales</taxon>
        <taxon>Moraxellaceae</taxon>
        <taxon>Acinetobacter</taxon>
    </lineage>
</organism>
<keyword evidence="3" id="KW-1185">Reference proteome</keyword>
<accession>A0ABD7F292</accession>
<evidence type="ECO:0000256" key="1">
    <source>
        <dbReference type="SAM" id="Coils"/>
    </source>
</evidence>
<protein>
    <submittedName>
        <fullName evidence="2">Uncharacterized protein</fullName>
    </submittedName>
</protein>
<gene>
    <name evidence="2" type="ORF">I6L31_11655</name>
</gene>
<proteinExistence type="predicted"/>
<reference evidence="2 3" key="1">
    <citation type="submission" date="2021-07" db="EMBL/GenBank/DDBJ databases">
        <title>FDA dAtabase for Regulatory Grade micrObial Sequences (FDA-ARGOS): Supporting development and validation of Infectious Disease Dx tests.</title>
        <authorList>
            <person name="Sproer C."/>
            <person name="Gronow S."/>
            <person name="Severitt S."/>
            <person name="Schroder I."/>
            <person name="Tallon L."/>
            <person name="Sadzewicz L."/>
            <person name="Zhao X."/>
            <person name="Boylan J."/>
            <person name="Ott S."/>
            <person name="Bowen H."/>
            <person name="Vavikolanu K."/>
            <person name="Mehta A."/>
            <person name="Aluvathingal J."/>
            <person name="Nadendla S."/>
            <person name="Lowell S."/>
            <person name="Myers T."/>
            <person name="Yan Y."/>
        </authorList>
    </citation>
    <scope>NUCLEOTIDE SEQUENCE [LARGE SCALE GENOMIC DNA]</scope>
    <source>
        <strain evidence="2 3">FDAARGOS_1401</strain>
    </source>
</reference>
<dbReference type="EMBL" id="CP079898">
    <property type="protein sequence ID" value="QXZ22388.1"/>
    <property type="molecule type" value="Genomic_DNA"/>
</dbReference>
<keyword evidence="1" id="KW-0175">Coiled coil</keyword>
<dbReference type="Proteomes" id="UP000827069">
    <property type="component" value="Chromosome"/>
</dbReference>
<sequence length="277" mass="31657">MTCIVKPQCECGRVIAKFKQGSIIKVSDLYLGDQSNFEGENYVFVISHDCDITAEADKEPDIEVLKVQILDEGEQDPNLIYGKSPREIDLPVFIDGIQKYLKLSQLTKTKISKQHNQNVIADDSLKIDDKGVKLLRSWLSSRYKRHSFPENLAQRLSRLQNKIESRCKSQTKANGIIALFINVDPNDQELEDGEPYEIDIAIVYESEIERANENAQALKIDIEKCLKQIETQYPNSIIGKASIRSDSEFTFKDMRSYVEWRFEHLSFRGETAGATVE</sequence>
<name>A0ABD7F292_9GAMM</name>
<dbReference type="AlphaFoldDB" id="A0ABD7F292"/>